<keyword evidence="3 6" id="KW-0812">Transmembrane</keyword>
<evidence type="ECO:0000313" key="7">
    <source>
        <dbReference type="EMBL" id="MFD1659566.1"/>
    </source>
</evidence>
<dbReference type="PRINTS" id="PR01414">
    <property type="entry name" value="CCMBBIOGNSIS"/>
</dbReference>
<keyword evidence="8" id="KW-1185">Reference proteome</keyword>
<feature type="transmembrane region" description="Helical" evidence="6">
    <location>
        <begin position="186"/>
        <end position="207"/>
    </location>
</feature>
<evidence type="ECO:0000256" key="5">
    <source>
        <dbReference type="ARBA" id="ARBA00023136"/>
    </source>
</evidence>
<feature type="transmembrane region" description="Helical" evidence="6">
    <location>
        <begin position="158"/>
        <end position="180"/>
    </location>
</feature>
<dbReference type="Proteomes" id="UP001597261">
    <property type="component" value="Unassembled WGS sequence"/>
</dbReference>
<reference evidence="8" key="1">
    <citation type="journal article" date="2019" name="Int. J. Syst. Evol. Microbiol.">
        <title>The Global Catalogue of Microorganisms (GCM) 10K type strain sequencing project: providing services to taxonomists for standard genome sequencing and annotation.</title>
        <authorList>
            <consortium name="The Broad Institute Genomics Platform"/>
            <consortium name="The Broad Institute Genome Sequencing Center for Infectious Disease"/>
            <person name="Wu L."/>
            <person name="Ma J."/>
        </authorList>
    </citation>
    <scope>NUCLEOTIDE SEQUENCE [LARGE SCALE GENOMIC DNA]</scope>
    <source>
        <strain evidence="8">CGMCC 1.12470</strain>
    </source>
</reference>
<evidence type="ECO:0000256" key="2">
    <source>
        <dbReference type="ARBA" id="ARBA00010544"/>
    </source>
</evidence>
<sequence length="214" mass="21809">MPVTTVARLVAREVRVELAGHESSITVFPFVVAGVLLAGLAYGPVPRVLEAVAPGTVWIVVLFAAAPLARGVAAAERDEGAWDLLRGLASPGQLLAGKILGLWLPLTIAWAIVSALVTLVFPAPLPAAALVAGPLGTLGLAGLVVAFGALLVGTRRRVGLLAVLLLPAGLPVLLAGTAVGKPGVPALPWLVLLTAYDLLVSVAVWAVHPVLLEE</sequence>
<dbReference type="RefSeq" id="WP_381082830.1">
    <property type="nucleotide sequence ID" value="NZ_JBHUDX010000042.1"/>
</dbReference>
<evidence type="ECO:0000313" key="8">
    <source>
        <dbReference type="Proteomes" id="UP001597261"/>
    </source>
</evidence>
<feature type="transmembrane region" description="Helical" evidence="6">
    <location>
        <begin position="127"/>
        <end position="151"/>
    </location>
</feature>
<evidence type="ECO:0000256" key="4">
    <source>
        <dbReference type="ARBA" id="ARBA00022989"/>
    </source>
</evidence>
<comment type="similarity">
    <text evidence="2">Belongs to the CcmB/CycW/HelB family.</text>
</comment>
<feature type="transmembrane region" description="Helical" evidence="6">
    <location>
        <begin position="51"/>
        <end position="73"/>
    </location>
</feature>
<comment type="subcellular location">
    <subcellularLocation>
        <location evidence="1">Membrane</location>
        <topology evidence="1">Multi-pass membrane protein</topology>
    </subcellularLocation>
</comment>
<dbReference type="Pfam" id="PF03379">
    <property type="entry name" value="CcmB"/>
    <property type="match status" value="1"/>
</dbReference>
<evidence type="ECO:0000256" key="1">
    <source>
        <dbReference type="ARBA" id="ARBA00004141"/>
    </source>
</evidence>
<proteinExistence type="inferred from homology"/>
<protein>
    <submittedName>
        <fullName evidence="7">Heme exporter protein CcmB</fullName>
    </submittedName>
</protein>
<comment type="caution">
    <text evidence="7">The sequence shown here is derived from an EMBL/GenBank/DDBJ whole genome shotgun (WGS) entry which is preliminary data.</text>
</comment>
<accession>A0ABW4IRI5</accession>
<evidence type="ECO:0000256" key="6">
    <source>
        <dbReference type="SAM" id="Phobius"/>
    </source>
</evidence>
<gene>
    <name evidence="7" type="ORF">ACFSL4_15500</name>
</gene>
<feature type="transmembrane region" description="Helical" evidence="6">
    <location>
        <begin position="25"/>
        <end position="45"/>
    </location>
</feature>
<evidence type="ECO:0000256" key="3">
    <source>
        <dbReference type="ARBA" id="ARBA00022692"/>
    </source>
</evidence>
<dbReference type="InterPro" id="IPR003544">
    <property type="entry name" value="Cyt_c_biogenesis_CcmB"/>
</dbReference>
<keyword evidence="5 6" id="KW-0472">Membrane</keyword>
<organism evidence="7 8">
    <name type="scientific">Streptomyces caeni</name>
    <dbReference type="NCBI Taxonomy" id="2307231"/>
    <lineage>
        <taxon>Bacteria</taxon>
        <taxon>Bacillati</taxon>
        <taxon>Actinomycetota</taxon>
        <taxon>Actinomycetes</taxon>
        <taxon>Kitasatosporales</taxon>
        <taxon>Streptomycetaceae</taxon>
        <taxon>Streptomyces</taxon>
    </lineage>
</organism>
<dbReference type="EMBL" id="JBHUDX010000042">
    <property type="protein sequence ID" value="MFD1659566.1"/>
    <property type="molecule type" value="Genomic_DNA"/>
</dbReference>
<feature type="transmembrane region" description="Helical" evidence="6">
    <location>
        <begin position="94"/>
        <end position="121"/>
    </location>
</feature>
<keyword evidence="4 6" id="KW-1133">Transmembrane helix</keyword>
<name>A0ABW4IRI5_9ACTN</name>